<feature type="compositionally biased region" description="Basic residues" evidence="2">
    <location>
        <begin position="207"/>
        <end position="217"/>
    </location>
</feature>
<feature type="compositionally biased region" description="Basic and acidic residues" evidence="2">
    <location>
        <begin position="8"/>
        <end position="23"/>
    </location>
</feature>
<dbReference type="SUPFAM" id="SSF56219">
    <property type="entry name" value="DNase I-like"/>
    <property type="match status" value="1"/>
</dbReference>
<keyword evidence="1" id="KW-0863">Zinc-finger</keyword>
<organism evidence="5 6">
    <name type="scientific">Molorchus minor</name>
    <dbReference type="NCBI Taxonomy" id="1323400"/>
    <lineage>
        <taxon>Eukaryota</taxon>
        <taxon>Metazoa</taxon>
        <taxon>Ecdysozoa</taxon>
        <taxon>Arthropoda</taxon>
        <taxon>Hexapoda</taxon>
        <taxon>Insecta</taxon>
        <taxon>Pterygota</taxon>
        <taxon>Neoptera</taxon>
        <taxon>Endopterygota</taxon>
        <taxon>Coleoptera</taxon>
        <taxon>Polyphaga</taxon>
        <taxon>Cucujiformia</taxon>
        <taxon>Chrysomeloidea</taxon>
        <taxon>Cerambycidae</taxon>
        <taxon>Lamiinae</taxon>
        <taxon>Monochamini</taxon>
        <taxon>Molorchus</taxon>
    </lineage>
</organism>
<dbReference type="SUPFAM" id="SSF57756">
    <property type="entry name" value="Retrovirus zinc finger-like domains"/>
    <property type="match status" value="1"/>
</dbReference>
<keyword evidence="6" id="KW-1185">Reference proteome</keyword>
<dbReference type="PROSITE" id="PS50158">
    <property type="entry name" value="ZF_CCHC"/>
    <property type="match status" value="1"/>
</dbReference>
<dbReference type="Pfam" id="PF00078">
    <property type="entry name" value="RVT_1"/>
    <property type="match status" value="1"/>
</dbReference>
<gene>
    <name evidence="5" type="ORF">NQ317_016232</name>
</gene>
<feature type="domain" description="CCHC-type" evidence="3">
    <location>
        <begin position="404"/>
        <end position="418"/>
    </location>
</feature>
<feature type="region of interest" description="Disordered" evidence="2">
    <location>
        <begin position="128"/>
        <end position="240"/>
    </location>
</feature>
<evidence type="ECO:0000313" key="5">
    <source>
        <dbReference type="EMBL" id="KAJ8975986.1"/>
    </source>
</evidence>
<evidence type="ECO:0000259" key="4">
    <source>
        <dbReference type="PROSITE" id="PS50878"/>
    </source>
</evidence>
<dbReference type="InterPro" id="IPR043502">
    <property type="entry name" value="DNA/RNA_pol_sf"/>
</dbReference>
<reference evidence="5" key="1">
    <citation type="journal article" date="2023" name="Insect Mol. Biol.">
        <title>Genome sequencing provides insights into the evolution of gene families encoding plant cell wall-degrading enzymes in longhorned beetles.</title>
        <authorList>
            <person name="Shin N.R."/>
            <person name="Okamura Y."/>
            <person name="Kirsch R."/>
            <person name="Pauchet Y."/>
        </authorList>
    </citation>
    <scope>NUCLEOTIDE SEQUENCE</scope>
    <source>
        <strain evidence="5">MMC_N1</strain>
    </source>
</reference>
<evidence type="ECO:0000256" key="2">
    <source>
        <dbReference type="SAM" id="MobiDB-lite"/>
    </source>
</evidence>
<dbReference type="PROSITE" id="PS50878">
    <property type="entry name" value="RT_POL"/>
    <property type="match status" value="1"/>
</dbReference>
<sequence>MLNTNTGRSEKERKNLREGKDQGGESSTDDEAKRSQRSVKPRRTPPRSPVRTRGQTENNSTPEQKEKATPQETGAVKKAPRDEQQLWRYCKEVLRQMTEATDRQKNISMDVKKGLARLQEAMDRLQRIRRKNPELQSRSATNRVVAKPGNGSAKPQAAQVGSDTAEAGGQATGEEHQGWKEPKRKVMGDTNTEEKAKGEELGWTKTQSRRARRKARKGEKTAASKQGQRKKETARPKKAKPEAILIKPTEGRSYAQVLGELRQKVNTAESKTDIMTVRRTRAGDVLIELDTKATGGAQLCESLRGAFAGSATVRTLKPKVTVEIRDLDCLTTEGRANTRGQKIAILELEEKEAEQLIKAGRVKIGFTCARIRRRVMVTRCFACFGYGHQQAQCKGPNRYKEGICIRCGEKGHIRKDCKATPKCCLCTERKMPAGQLGHTPGTGNLHRSRAADALLDQLRVEYDAAIILISEQYRNRDGPGWYSDLLGTAALWTTSPAVVVGQWDAGEGFVWARCGRVTYVSCYFTPNENIYEFRRKMDGLEDAVRDFTGPLVVAGDFNAKALEWGSATTDPRGRYVLEMAARLGLAVANVGNTSTFRRLGNAQTIPDITLVTDGLAGDITGWRVIEDYTGSDHQYITFSVGREVQQPVRDRRQTVGWNANKMKEQDLSRVIGEGKEAVLRAHTSAAIVDGTMQLIQRACDQSMPRKRPPHGRKKAVYWWTEEIADLRRQCLRLRRVATRARRRNEEMAAEAHEEFRLARRNLKQTIHRSKKAKWEELRQSVDTDPWGLGYKIVMRKLGSYSPRPSMDANQMGHIVDTLFPSFPERVEQAEQEMPEEIPPFTEEELEQAVASLQGGKAPGPDGVPAEALKAIVRSHPDMLLHLYNSCLTEGVFPRIWKVQRLVLINKGKGDPASPSAYRPLCMLDTPGKLLERLLKPRIAEAVQQAGGLSERQYGFRKGRSTVGAIGEVVSAVEAAQRGNHYSRRIVLLATLDVRNAFNSARWSDILDALSDVFKIPDYLLRMVKSYLSDRELLYDSTDGTHSKRITGGAAQGSILGPDLWNISYDGILKMEVPRNTFLVGYADDIAAVVVARDIEEAQNGLNQVMRRAGAWLEDHGLSLAREKTELLLLTKQRIPAAIPFQVEDEEMEVKAVVKYLGVRLDTKLTFWAQIQHAAEAASKVTTALSRLMANVGGPTAKKRRLLMSVTDSIILYGCEIWADALQKEKYRKVVASVQRRGALRIASAYRTVSEPAVLVIAGVMPIDLRATERKTAYSTKEEVGAKEAKARARIQAMQRWQERWREEHRGRWTARLIPNLERWMARKHGEVNYYLTQFLTGHGYFCSYLHKMGKVDDSTCIYEEFTVDDAYHTFFECTRFDAERRVLEGQIGHLDPDTIVEAMIRSQDVWNKVEVFVRAVLLLKKPELDRHIEG</sequence>
<dbReference type="Gene3D" id="4.10.60.10">
    <property type="entry name" value="Zinc finger, CCHC-type"/>
    <property type="match status" value="1"/>
</dbReference>
<dbReference type="InterPro" id="IPR036875">
    <property type="entry name" value="Znf_CCHC_sf"/>
</dbReference>
<dbReference type="CDD" id="cd09077">
    <property type="entry name" value="R1-I-EN"/>
    <property type="match status" value="1"/>
</dbReference>
<comment type="caution">
    <text evidence="5">The sequence shown here is derived from an EMBL/GenBank/DDBJ whole genome shotgun (WGS) entry which is preliminary data.</text>
</comment>
<proteinExistence type="predicted"/>
<dbReference type="Pfam" id="PF14529">
    <property type="entry name" value="Exo_endo_phos_2"/>
    <property type="match status" value="1"/>
</dbReference>
<evidence type="ECO:0000259" key="3">
    <source>
        <dbReference type="PROSITE" id="PS50158"/>
    </source>
</evidence>
<evidence type="ECO:0000313" key="6">
    <source>
        <dbReference type="Proteomes" id="UP001162164"/>
    </source>
</evidence>
<dbReference type="InterPro" id="IPR001878">
    <property type="entry name" value="Znf_CCHC"/>
</dbReference>
<dbReference type="SUPFAM" id="SSF56672">
    <property type="entry name" value="DNA/RNA polymerases"/>
    <property type="match status" value="1"/>
</dbReference>
<dbReference type="Gene3D" id="3.60.10.10">
    <property type="entry name" value="Endonuclease/exonuclease/phosphatase"/>
    <property type="match status" value="1"/>
</dbReference>
<feature type="compositionally biased region" description="Basic and acidic residues" evidence="2">
    <location>
        <begin position="229"/>
        <end position="240"/>
    </location>
</feature>
<keyword evidence="1" id="KW-0479">Metal-binding</keyword>
<dbReference type="PANTHER" id="PTHR19446">
    <property type="entry name" value="REVERSE TRANSCRIPTASES"/>
    <property type="match status" value="1"/>
</dbReference>
<evidence type="ECO:0000256" key="1">
    <source>
        <dbReference type="PROSITE-ProRule" id="PRU00047"/>
    </source>
</evidence>
<feature type="domain" description="Reverse transcriptase" evidence="4">
    <location>
        <begin position="885"/>
        <end position="1160"/>
    </location>
</feature>
<feature type="region of interest" description="Disordered" evidence="2">
    <location>
        <begin position="1"/>
        <end position="84"/>
    </location>
</feature>
<feature type="compositionally biased region" description="Basic and acidic residues" evidence="2">
    <location>
        <begin position="173"/>
        <end position="202"/>
    </location>
</feature>
<feature type="compositionally biased region" description="Basic residues" evidence="2">
    <location>
        <begin position="35"/>
        <end position="45"/>
    </location>
</feature>
<accession>A0ABQ9JDD8</accession>
<evidence type="ECO:0008006" key="7">
    <source>
        <dbReference type="Google" id="ProtNLM"/>
    </source>
</evidence>
<keyword evidence="1" id="KW-0862">Zinc</keyword>
<dbReference type="SMART" id="SM00343">
    <property type="entry name" value="ZnF_C2HC"/>
    <property type="match status" value="2"/>
</dbReference>
<name>A0ABQ9JDD8_9CUCU</name>
<dbReference type="CDD" id="cd01650">
    <property type="entry name" value="RT_nLTR_like"/>
    <property type="match status" value="1"/>
</dbReference>
<protein>
    <recommendedName>
        <fullName evidence="7">Reverse transcriptase</fullName>
    </recommendedName>
</protein>
<dbReference type="InterPro" id="IPR036691">
    <property type="entry name" value="Endo/exonu/phosph_ase_sf"/>
</dbReference>
<dbReference type="InterPro" id="IPR005135">
    <property type="entry name" value="Endo/exonuclease/phosphatase"/>
</dbReference>
<dbReference type="InterPro" id="IPR000477">
    <property type="entry name" value="RT_dom"/>
</dbReference>
<dbReference type="Proteomes" id="UP001162164">
    <property type="component" value="Unassembled WGS sequence"/>
</dbReference>
<dbReference type="EMBL" id="JAPWTJ010000742">
    <property type="protein sequence ID" value="KAJ8975986.1"/>
    <property type="molecule type" value="Genomic_DNA"/>
</dbReference>